<dbReference type="GO" id="GO:0000030">
    <property type="term" value="F:mannosyltransferase activity"/>
    <property type="evidence" value="ECO:0007669"/>
    <property type="project" value="TreeGrafter"/>
</dbReference>
<dbReference type="VEuPathDB" id="FungiDB:BTJ68_00267"/>
<comment type="caution">
    <text evidence="7">The sequence shown here is derived from an EMBL/GenBank/DDBJ whole genome shotgun (WGS) entry which is preliminary data.</text>
</comment>
<evidence type="ECO:0008006" key="10">
    <source>
        <dbReference type="Google" id="ProtNLM"/>
    </source>
</evidence>
<dbReference type="Gene3D" id="3.90.550.20">
    <property type="match status" value="1"/>
</dbReference>
<evidence type="ECO:0000256" key="4">
    <source>
        <dbReference type="SAM" id="Phobius"/>
    </source>
</evidence>
<proteinExistence type="inferred from homology"/>
<feature type="chain" id="PRO_5036340439" description="Glycosyltransferase family 32 protein" evidence="5">
    <location>
        <begin position="22"/>
        <end position="356"/>
    </location>
</feature>
<keyword evidence="4" id="KW-1133">Transmembrane helix</keyword>
<keyword evidence="4" id="KW-0472">Membrane</keyword>
<feature type="region of interest" description="Disordered" evidence="3">
    <location>
        <begin position="326"/>
        <end position="356"/>
    </location>
</feature>
<protein>
    <recommendedName>
        <fullName evidence="10">Glycosyltransferase family 32 protein</fullName>
    </recommendedName>
</protein>
<dbReference type="Pfam" id="PF04488">
    <property type="entry name" value="Gly_transf_sug"/>
    <property type="match status" value="1"/>
</dbReference>
<feature type="transmembrane region" description="Helical" evidence="4">
    <location>
        <begin position="299"/>
        <end position="319"/>
    </location>
</feature>
<accession>A0A3M6Z674</accession>
<dbReference type="OrthoDB" id="3647at2759"/>
<dbReference type="SUPFAM" id="SSF53448">
    <property type="entry name" value="Nucleotide-diphospho-sugar transferases"/>
    <property type="match status" value="1"/>
</dbReference>
<evidence type="ECO:0000256" key="2">
    <source>
        <dbReference type="ARBA" id="ARBA00022679"/>
    </source>
</evidence>
<dbReference type="PANTHER" id="PTHR32385:SF15">
    <property type="entry name" value="INOSITOL PHOSPHOCERAMIDE MANNOSYLTRANSFERASE 1"/>
    <property type="match status" value="1"/>
</dbReference>
<evidence type="ECO:0000256" key="1">
    <source>
        <dbReference type="ARBA" id="ARBA00009003"/>
    </source>
</evidence>
<evidence type="ECO:0000313" key="6">
    <source>
        <dbReference type="EMBL" id="RMX86601.1"/>
    </source>
</evidence>
<evidence type="ECO:0000313" key="8">
    <source>
        <dbReference type="Proteomes" id="UP000281245"/>
    </source>
</evidence>
<dbReference type="PANTHER" id="PTHR32385">
    <property type="entry name" value="MANNOSYL PHOSPHORYLINOSITOL CERAMIDE SYNTHASE"/>
    <property type="match status" value="1"/>
</dbReference>
<organism evidence="7 9">
    <name type="scientific">Hortaea werneckii</name>
    <name type="common">Black yeast</name>
    <name type="synonym">Cladosporium werneckii</name>
    <dbReference type="NCBI Taxonomy" id="91943"/>
    <lineage>
        <taxon>Eukaryota</taxon>
        <taxon>Fungi</taxon>
        <taxon>Dikarya</taxon>
        <taxon>Ascomycota</taxon>
        <taxon>Pezizomycotina</taxon>
        <taxon>Dothideomycetes</taxon>
        <taxon>Dothideomycetidae</taxon>
        <taxon>Mycosphaerellales</taxon>
        <taxon>Teratosphaeriaceae</taxon>
        <taxon>Hortaea</taxon>
    </lineage>
</organism>
<evidence type="ECO:0000256" key="5">
    <source>
        <dbReference type="SAM" id="SignalP"/>
    </source>
</evidence>
<dbReference type="Proteomes" id="UP000282582">
    <property type="component" value="Unassembled WGS sequence"/>
</dbReference>
<dbReference type="InterPro" id="IPR029044">
    <property type="entry name" value="Nucleotide-diphossugar_trans"/>
</dbReference>
<reference evidence="8 9" key="1">
    <citation type="journal article" date="2018" name="BMC Genomics">
        <title>Genomic evidence for intraspecific hybridization in a clonal and extremely halotolerant yeast.</title>
        <authorList>
            <person name="Gostincar C."/>
            <person name="Stajich J.E."/>
            <person name="Zupancic J."/>
            <person name="Zalar P."/>
            <person name="Gunde-Cimerman N."/>
        </authorList>
    </citation>
    <scope>NUCLEOTIDE SEQUENCE [LARGE SCALE GENOMIC DNA]</scope>
    <source>
        <strain evidence="7 9">EXF-6654</strain>
        <strain evidence="6 8">EXF-6656</strain>
    </source>
</reference>
<dbReference type="GO" id="GO:0016020">
    <property type="term" value="C:membrane"/>
    <property type="evidence" value="ECO:0007669"/>
    <property type="project" value="GOC"/>
</dbReference>
<dbReference type="InterPro" id="IPR051706">
    <property type="entry name" value="Glycosyltransferase_domain"/>
</dbReference>
<evidence type="ECO:0000313" key="9">
    <source>
        <dbReference type="Proteomes" id="UP000282582"/>
    </source>
</evidence>
<dbReference type="AlphaFoldDB" id="A0A3M6Z674"/>
<dbReference type="EMBL" id="QWIJ01000158">
    <property type="protein sequence ID" value="RMX86601.1"/>
    <property type="molecule type" value="Genomic_DNA"/>
</dbReference>
<keyword evidence="2" id="KW-0808">Transferase</keyword>
<dbReference type="GO" id="GO:0051999">
    <property type="term" value="P:mannosyl-inositol phosphorylceramide biosynthetic process"/>
    <property type="evidence" value="ECO:0007669"/>
    <property type="project" value="TreeGrafter"/>
</dbReference>
<dbReference type="EMBL" id="QWIK01000213">
    <property type="protein sequence ID" value="RMY10522.1"/>
    <property type="molecule type" value="Genomic_DNA"/>
</dbReference>
<evidence type="ECO:0000313" key="7">
    <source>
        <dbReference type="EMBL" id="RMY10522.1"/>
    </source>
</evidence>
<sequence>MRVRNVAGLMFLGLTAFLFLARHHLRDLSDVATTYATYQKLIQSHAEILYRYDPSSPKYATPPEGHENVPRIIHQIYLQEGRNSSLDRYSGALTSCQDLHADWSHLLWTDDNGTAFIREHYPTIAPHYEHYAQSIQRANILRYALLDHFGGVYLDLDVSCLQPLDDLRQLPFLTPGAYPAGVNNAFILARPHHPFLTHLLEEVPRRDINWPMPYVENMLSTGCMYFTNRWMTYVRGLKNGPKPSTSDEQVYILADTDDNIDRHMLRGKVTTPLFAHGGASSWHGWDAAAIVLIGRHYCIFLALVGLDMAMSIAVVWKLMRRNNSAERQSPAARSRGSRGSIEKLDDEEKLLFGKNG</sequence>
<comment type="similarity">
    <text evidence="1">Belongs to the glycosyltransferase 32 family.</text>
</comment>
<keyword evidence="5" id="KW-0732">Signal</keyword>
<dbReference type="InterPro" id="IPR007577">
    <property type="entry name" value="GlycoTrfase_DXD_sugar-bd_CS"/>
</dbReference>
<evidence type="ECO:0000256" key="3">
    <source>
        <dbReference type="SAM" id="MobiDB-lite"/>
    </source>
</evidence>
<dbReference type="Proteomes" id="UP000281245">
    <property type="component" value="Unassembled WGS sequence"/>
</dbReference>
<gene>
    <name evidence="7" type="ORF">D0868_03657</name>
    <name evidence="6" type="ORF">D0869_02975</name>
</gene>
<name>A0A3M6Z674_HORWE</name>
<keyword evidence="4" id="KW-0812">Transmembrane</keyword>
<feature type="signal peptide" evidence="5">
    <location>
        <begin position="1"/>
        <end position="21"/>
    </location>
</feature>